<accession>A0A2I1IPK8</accession>
<dbReference type="PANTHER" id="PTHR18964">
    <property type="entry name" value="ROK (REPRESSOR, ORF, KINASE) FAMILY"/>
    <property type="match status" value="1"/>
</dbReference>
<dbReference type="SUPFAM" id="SSF53067">
    <property type="entry name" value="Actin-like ATPase domain"/>
    <property type="match status" value="1"/>
</dbReference>
<dbReference type="PANTHER" id="PTHR18964:SF149">
    <property type="entry name" value="BIFUNCTIONAL UDP-N-ACETYLGLUCOSAMINE 2-EPIMERASE_N-ACETYLMANNOSAMINE KINASE"/>
    <property type="match status" value="1"/>
</dbReference>
<evidence type="ECO:0000313" key="2">
    <source>
        <dbReference type="EMBL" id="PKY73044.1"/>
    </source>
</evidence>
<comment type="caution">
    <text evidence="2">The sequence shown here is derived from an EMBL/GenBank/DDBJ whole genome shotgun (WGS) entry which is preliminary data.</text>
</comment>
<dbReference type="InterPro" id="IPR000600">
    <property type="entry name" value="ROK"/>
</dbReference>
<keyword evidence="3" id="KW-1185">Reference proteome</keyword>
<dbReference type="Gene3D" id="1.10.10.10">
    <property type="entry name" value="Winged helix-like DNA-binding domain superfamily/Winged helix DNA-binding domain"/>
    <property type="match status" value="1"/>
</dbReference>
<dbReference type="InterPro" id="IPR036390">
    <property type="entry name" value="WH_DNA-bd_sf"/>
</dbReference>
<dbReference type="Gene3D" id="3.30.420.40">
    <property type="match status" value="2"/>
</dbReference>
<evidence type="ECO:0000256" key="1">
    <source>
        <dbReference type="ARBA" id="ARBA00006479"/>
    </source>
</evidence>
<dbReference type="SUPFAM" id="SSF46785">
    <property type="entry name" value="Winged helix' DNA-binding domain"/>
    <property type="match status" value="1"/>
</dbReference>
<gene>
    <name evidence="2" type="ORF">CYJ19_00155</name>
</gene>
<dbReference type="STRING" id="33007.HMPREF3198_00644"/>
<reference evidence="2 3" key="1">
    <citation type="submission" date="2017-12" db="EMBL/GenBank/DDBJ databases">
        <title>Phylogenetic diversity of female urinary microbiome.</title>
        <authorList>
            <person name="Thomas-White K."/>
            <person name="Wolfe A.J."/>
        </authorList>
    </citation>
    <scope>NUCLEOTIDE SEQUENCE [LARGE SCALE GENOMIC DNA]</scope>
    <source>
        <strain evidence="2 3">UMB0402</strain>
    </source>
</reference>
<sequence>MDWTRPPWGRANLVFGHKSARKWGQVAVDKSAILVAHEIVRRGPLGRLELARALGLSPASLTRIAKQLIYLGIAEEAKSHPELDRGEDRASKTLGRPVTNIRVRAGILFAGILLYEGGATVALVDSTGRTRYSHTEHTDTSSPEAIAALVDRLLSSAEAAAANESIEAAVIALDGIVSRDGYVTSSAALSMQDVDLSKYVDPRLYPTWFSNDADALSQGELWFGIGRQVDDFAVLTTGATVRHAIVRSGKLLSSDDGGHRRIAHMPLSGGSGICSLGHRGCVSTALTVQSLRSRVAWAQPDLKQNDLSNDEFIALLRRRLEAEDPALTQILCGFEHSLHKAVTVVASVAMVSDVVLCGALAAIAEWPEMEFAKELAEFLGPNIDPIRVHVRKGGYANWAAGAGAVAIDCWIRRLVEKATQ</sequence>
<name>A0A2I1IPK8_9ACTO</name>
<protein>
    <submittedName>
        <fullName evidence="2">ROK family protein</fullName>
    </submittedName>
</protein>
<dbReference type="Proteomes" id="UP000235122">
    <property type="component" value="Unassembled WGS sequence"/>
</dbReference>
<evidence type="ECO:0000313" key="3">
    <source>
        <dbReference type="Proteomes" id="UP000235122"/>
    </source>
</evidence>
<dbReference type="Pfam" id="PF00480">
    <property type="entry name" value="ROK"/>
    <property type="match status" value="1"/>
</dbReference>
<dbReference type="AlphaFoldDB" id="A0A2I1IPK8"/>
<dbReference type="InterPro" id="IPR036388">
    <property type="entry name" value="WH-like_DNA-bd_sf"/>
</dbReference>
<proteinExistence type="inferred from homology"/>
<dbReference type="EMBL" id="PKKO01000001">
    <property type="protein sequence ID" value="PKY73044.1"/>
    <property type="molecule type" value="Genomic_DNA"/>
</dbReference>
<organism evidence="2 3">
    <name type="scientific">Winkia neuii</name>
    <dbReference type="NCBI Taxonomy" id="33007"/>
    <lineage>
        <taxon>Bacteria</taxon>
        <taxon>Bacillati</taxon>
        <taxon>Actinomycetota</taxon>
        <taxon>Actinomycetes</taxon>
        <taxon>Actinomycetales</taxon>
        <taxon>Actinomycetaceae</taxon>
        <taxon>Winkia</taxon>
    </lineage>
</organism>
<comment type="similarity">
    <text evidence="1">Belongs to the ROK (NagC/XylR) family.</text>
</comment>
<dbReference type="InterPro" id="IPR043129">
    <property type="entry name" value="ATPase_NBD"/>
</dbReference>